<feature type="chain" id="PRO_5025423500" description="Secreted protein" evidence="1">
    <location>
        <begin position="24"/>
        <end position="239"/>
    </location>
</feature>
<proteinExistence type="predicted"/>
<keyword evidence="3" id="KW-1185">Reference proteome</keyword>
<evidence type="ECO:0000313" key="2">
    <source>
        <dbReference type="EMBL" id="KAF1966552.1"/>
    </source>
</evidence>
<evidence type="ECO:0008006" key="4">
    <source>
        <dbReference type="Google" id="ProtNLM"/>
    </source>
</evidence>
<gene>
    <name evidence="2" type="ORF">BU23DRAFT_573934</name>
</gene>
<name>A0A6A5US07_9PLEO</name>
<dbReference type="Proteomes" id="UP000800036">
    <property type="component" value="Unassembled WGS sequence"/>
</dbReference>
<organism evidence="2 3">
    <name type="scientific">Bimuria novae-zelandiae CBS 107.79</name>
    <dbReference type="NCBI Taxonomy" id="1447943"/>
    <lineage>
        <taxon>Eukaryota</taxon>
        <taxon>Fungi</taxon>
        <taxon>Dikarya</taxon>
        <taxon>Ascomycota</taxon>
        <taxon>Pezizomycotina</taxon>
        <taxon>Dothideomycetes</taxon>
        <taxon>Pleosporomycetidae</taxon>
        <taxon>Pleosporales</taxon>
        <taxon>Massarineae</taxon>
        <taxon>Didymosphaeriaceae</taxon>
        <taxon>Bimuria</taxon>
    </lineage>
</organism>
<accession>A0A6A5US07</accession>
<feature type="signal peptide" evidence="1">
    <location>
        <begin position="1"/>
        <end position="23"/>
    </location>
</feature>
<reference evidence="2" key="1">
    <citation type="journal article" date="2020" name="Stud. Mycol.">
        <title>101 Dothideomycetes genomes: a test case for predicting lifestyles and emergence of pathogens.</title>
        <authorList>
            <person name="Haridas S."/>
            <person name="Albert R."/>
            <person name="Binder M."/>
            <person name="Bloem J."/>
            <person name="Labutti K."/>
            <person name="Salamov A."/>
            <person name="Andreopoulos B."/>
            <person name="Baker S."/>
            <person name="Barry K."/>
            <person name="Bills G."/>
            <person name="Bluhm B."/>
            <person name="Cannon C."/>
            <person name="Castanera R."/>
            <person name="Culley D."/>
            <person name="Daum C."/>
            <person name="Ezra D."/>
            <person name="Gonzalez J."/>
            <person name="Henrissat B."/>
            <person name="Kuo A."/>
            <person name="Liang C."/>
            <person name="Lipzen A."/>
            <person name="Lutzoni F."/>
            <person name="Magnuson J."/>
            <person name="Mondo S."/>
            <person name="Nolan M."/>
            <person name="Ohm R."/>
            <person name="Pangilinan J."/>
            <person name="Park H.-J."/>
            <person name="Ramirez L."/>
            <person name="Alfaro M."/>
            <person name="Sun H."/>
            <person name="Tritt A."/>
            <person name="Yoshinaga Y."/>
            <person name="Zwiers L.-H."/>
            <person name="Turgeon B."/>
            <person name="Goodwin S."/>
            <person name="Spatafora J."/>
            <person name="Crous P."/>
            <person name="Grigoriev I."/>
        </authorList>
    </citation>
    <scope>NUCLEOTIDE SEQUENCE</scope>
    <source>
        <strain evidence="2">CBS 107.79</strain>
    </source>
</reference>
<dbReference type="EMBL" id="ML976744">
    <property type="protein sequence ID" value="KAF1966552.1"/>
    <property type="molecule type" value="Genomic_DNA"/>
</dbReference>
<evidence type="ECO:0000313" key="3">
    <source>
        <dbReference type="Proteomes" id="UP000800036"/>
    </source>
</evidence>
<protein>
    <recommendedName>
        <fullName evidence="4">Secreted protein</fullName>
    </recommendedName>
</protein>
<evidence type="ECO:0000256" key="1">
    <source>
        <dbReference type="SAM" id="SignalP"/>
    </source>
</evidence>
<keyword evidence="1" id="KW-0732">Signal</keyword>
<sequence length="239" mass="25996">MPCCLRVCFLALIVLSARVVVPAKFLGSAASIPRQLQVPLLFSFFNTTIFLLSSRRSSFLFLLRDRSLLSAASFCNTYAGARGNPSGLSMAFEATSRGRRTARDFCNHTGYGFGWLRRNGSIKASVGTAISLSAAGPFGVPWIQPTRCISTPESRIPVASGVVFLDMPSRPKRRAAFNTMSTRRPLVQTKQPKFGFESPLRDRTGSSMANGITPGATTTHHDQARTGYAVLLLTTLKEI</sequence>
<dbReference type="AlphaFoldDB" id="A0A6A5US07"/>